<feature type="chain" id="PRO_5019865732" evidence="4">
    <location>
        <begin position="25"/>
        <end position="150"/>
    </location>
</feature>
<dbReference type="PANTHER" id="PTHR44858">
    <property type="entry name" value="TETRATRICOPEPTIDE REPEAT PROTEIN 6"/>
    <property type="match status" value="1"/>
</dbReference>
<dbReference type="InterPro" id="IPR050498">
    <property type="entry name" value="Ycf3"/>
</dbReference>
<reference evidence="6" key="1">
    <citation type="submission" date="2019-02" db="EMBL/GenBank/DDBJ databases">
        <title>Draft genome sequence of Sphaerospermopsis reniformis NIES-1949.</title>
        <authorList>
            <person name="Yamaguchi H."/>
            <person name="Suzuki S."/>
            <person name="Kawachi M."/>
        </authorList>
    </citation>
    <scope>NUCLEOTIDE SEQUENCE [LARGE SCALE GENOMIC DNA]</scope>
    <source>
        <strain evidence="6">NIES-1949</strain>
    </source>
</reference>
<accession>A0A479ZWQ2</accession>
<evidence type="ECO:0000313" key="5">
    <source>
        <dbReference type="EMBL" id="GCL35738.1"/>
    </source>
</evidence>
<dbReference type="PROSITE" id="PS50005">
    <property type="entry name" value="TPR"/>
    <property type="match status" value="1"/>
</dbReference>
<evidence type="ECO:0000256" key="1">
    <source>
        <dbReference type="ARBA" id="ARBA00022737"/>
    </source>
</evidence>
<keyword evidence="2 3" id="KW-0802">TPR repeat</keyword>
<keyword evidence="1" id="KW-0677">Repeat</keyword>
<feature type="repeat" description="TPR" evidence="3">
    <location>
        <begin position="57"/>
        <end position="90"/>
    </location>
</feature>
<evidence type="ECO:0000256" key="4">
    <source>
        <dbReference type="SAM" id="SignalP"/>
    </source>
</evidence>
<evidence type="ECO:0000256" key="2">
    <source>
        <dbReference type="ARBA" id="ARBA00022803"/>
    </source>
</evidence>
<organism evidence="5 6">
    <name type="scientific">Sphaerospermopsis reniformis</name>
    <dbReference type="NCBI Taxonomy" id="531300"/>
    <lineage>
        <taxon>Bacteria</taxon>
        <taxon>Bacillati</taxon>
        <taxon>Cyanobacteriota</taxon>
        <taxon>Cyanophyceae</taxon>
        <taxon>Nostocales</taxon>
        <taxon>Aphanizomenonaceae</taxon>
        <taxon>Sphaerospermopsis</taxon>
    </lineage>
</organism>
<dbReference type="InterPro" id="IPR011990">
    <property type="entry name" value="TPR-like_helical_dom_sf"/>
</dbReference>
<evidence type="ECO:0000256" key="3">
    <source>
        <dbReference type="PROSITE-ProRule" id="PRU00339"/>
    </source>
</evidence>
<dbReference type="PANTHER" id="PTHR44858:SF1">
    <property type="entry name" value="UDP-N-ACETYLGLUCOSAMINE--PEPTIDE N-ACETYLGLUCOSAMINYLTRANSFERASE SPINDLY-RELATED"/>
    <property type="match status" value="1"/>
</dbReference>
<keyword evidence="4" id="KW-0732">Signal</keyword>
<dbReference type="Proteomes" id="UP000300142">
    <property type="component" value="Unassembled WGS sequence"/>
</dbReference>
<dbReference type="RefSeq" id="WP_137666480.1">
    <property type="nucleotide sequence ID" value="NZ_BJCE01000016.1"/>
</dbReference>
<gene>
    <name evidence="5" type="ORF">SR1949_08350</name>
</gene>
<name>A0A479ZWQ2_9CYAN</name>
<feature type="signal peptide" evidence="4">
    <location>
        <begin position="1"/>
        <end position="24"/>
    </location>
</feature>
<dbReference type="GO" id="GO:0046813">
    <property type="term" value="P:receptor-mediated virion attachment to host cell"/>
    <property type="evidence" value="ECO:0007669"/>
    <property type="project" value="TreeGrafter"/>
</dbReference>
<evidence type="ECO:0000313" key="6">
    <source>
        <dbReference type="Proteomes" id="UP000300142"/>
    </source>
</evidence>
<dbReference type="GO" id="GO:0009279">
    <property type="term" value="C:cell outer membrane"/>
    <property type="evidence" value="ECO:0007669"/>
    <property type="project" value="TreeGrafter"/>
</dbReference>
<dbReference type="AlphaFoldDB" id="A0A479ZWQ2"/>
<protein>
    <submittedName>
        <fullName evidence="5">Uncharacterized protein</fullName>
    </submittedName>
</protein>
<dbReference type="InterPro" id="IPR019734">
    <property type="entry name" value="TPR_rpt"/>
</dbReference>
<dbReference type="SMART" id="SM00028">
    <property type="entry name" value="TPR"/>
    <property type="match status" value="2"/>
</dbReference>
<sequence>MKRFISTAAATVTLVLSLSTQAISAVGKAHDQIKASPSTALDRQSSIIMELNSEQDEETYLNLGVFCLLFGNWQGAIENFDQAIRINPNVAEAYGIRGIARLQLGDVKGATEDLQKAADIFQHKGKIAEYQEVMNIIKEINNKSTDAVIS</sequence>
<comment type="caution">
    <text evidence="5">The sequence shown here is derived from an EMBL/GenBank/DDBJ whole genome shotgun (WGS) entry which is preliminary data.</text>
</comment>
<dbReference type="EMBL" id="BJCE01000016">
    <property type="protein sequence ID" value="GCL35738.1"/>
    <property type="molecule type" value="Genomic_DNA"/>
</dbReference>
<dbReference type="Gene3D" id="1.25.40.10">
    <property type="entry name" value="Tetratricopeptide repeat domain"/>
    <property type="match status" value="1"/>
</dbReference>
<keyword evidence="6" id="KW-1185">Reference proteome</keyword>
<proteinExistence type="predicted"/>
<dbReference type="SUPFAM" id="SSF48452">
    <property type="entry name" value="TPR-like"/>
    <property type="match status" value="1"/>
</dbReference>